<organism evidence="1 2">
    <name type="scientific">Gossypium hirsutum</name>
    <name type="common">Upland cotton</name>
    <name type="synonym">Gossypium mexicanum</name>
    <dbReference type="NCBI Taxonomy" id="3635"/>
    <lineage>
        <taxon>Eukaryota</taxon>
        <taxon>Viridiplantae</taxon>
        <taxon>Streptophyta</taxon>
        <taxon>Embryophyta</taxon>
        <taxon>Tracheophyta</taxon>
        <taxon>Spermatophyta</taxon>
        <taxon>Magnoliopsida</taxon>
        <taxon>eudicotyledons</taxon>
        <taxon>Gunneridae</taxon>
        <taxon>Pentapetalae</taxon>
        <taxon>rosids</taxon>
        <taxon>malvids</taxon>
        <taxon>Malvales</taxon>
        <taxon>Malvaceae</taxon>
        <taxon>Malvoideae</taxon>
        <taxon>Gossypium</taxon>
    </lineage>
</organism>
<dbReference type="InterPro" id="IPR043502">
    <property type="entry name" value="DNA/RNA_pol_sf"/>
</dbReference>
<dbReference type="PANTHER" id="PTHR46148">
    <property type="entry name" value="CHROMO DOMAIN-CONTAINING PROTEIN"/>
    <property type="match status" value="1"/>
</dbReference>
<dbReference type="GeneID" id="107959110"/>
<dbReference type="Pfam" id="PF08284">
    <property type="entry name" value="RVP_2"/>
    <property type="match status" value="1"/>
</dbReference>
<dbReference type="PaxDb" id="3635-A0A1U8PHC2"/>
<dbReference type="PANTHER" id="PTHR46148:SF44">
    <property type="entry name" value="GAG-POL POLYPROTEIN"/>
    <property type="match status" value="1"/>
</dbReference>
<name>A0A1U8PHC2_GOSHI</name>
<dbReference type="SUPFAM" id="SSF56672">
    <property type="entry name" value="DNA/RNA polymerases"/>
    <property type="match status" value="1"/>
</dbReference>
<dbReference type="InterPro" id="IPR016197">
    <property type="entry name" value="Chromo-like_dom_sf"/>
</dbReference>
<proteinExistence type="predicted"/>
<keyword evidence="1" id="KW-1185">Reference proteome</keyword>
<dbReference type="RefSeq" id="XP_016750616.2">
    <property type="nucleotide sequence ID" value="XM_016895127.2"/>
</dbReference>
<dbReference type="AlphaFoldDB" id="A0A1U8PHC2"/>
<dbReference type="Gene3D" id="3.30.70.270">
    <property type="match status" value="1"/>
</dbReference>
<dbReference type="KEGG" id="ghi:107959110"/>
<evidence type="ECO:0000313" key="1">
    <source>
        <dbReference type="Proteomes" id="UP000818029"/>
    </source>
</evidence>
<dbReference type="SUPFAM" id="SSF54160">
    <property type="entry name" value="Chromo domain-like"/>
    <property type="match status" value="1"/>
</dbReference>
<dbReference type="InterPro" id="IPR043128">
    <property type="entry name" value="Rev_trsase/Diguanyl_cyclase"/>
</dbReference>
<reference evidence="1" key="1">
    <citation type="journal article" date="2020" name="Nat. Genet.">
        <title>Genomic diversifications of five Gossypium allopolyploid species and their impact on cotton improvement.</title>
        <authorList>
            <person name="Chen Z.J."/>
            <person name="Sreedasyam A."/>
            <person name="Ando A."/>
            <person name="Song Q."/>
            <person name="De Santiago L.M."/>
            <person name="Hulse-Kemp A.M."/>
            <person name="Ding M."/>
            <person name="Ye W."/>
            <person name="Kirkbride R.C."/>
            <person name="Jenkins J."/>
            <person name="Plott C."/>
            <person name="Lovell J."/>
            <person name="Lin Y.M."/>
            <person name="Vaughn R."/>
            <person name="Liu B."/>
            <person name="Simpson S."/>
            <person name="Scheffler B.E."/>
            <person name="Wen L."/>
            <person name="Saski C.A."/>
            <person name="Grover C.E."/>
            <person name="Hu G."/>
            <person name="Conover J.L."/>
            <person name="Carlson J.W."/>
            <person name="Shu S."/>
            <person name="Boston L.B."/>
            <person name="Williams M."/>
            <person name="Peterson D.G."/>
            <person name="McGee K."/>
            <person name="Jones D.C."/>
            <person name="Wendel J.F."/>
            <person name="Stelly D.M."/>
            <person name="Grimwood J."/>
            <person name="Schmutz J."/>
        </authorList>
    </citation>
    <scope>NUCLEOTIDE SEQUENCE [LARGE SCALE GENOMIC DNA]</scope>
    <source>
        <strain evidence="1">cv. TM-1</strain>
    </source>
</reference>
<evidence type="ECO:0008006" key="3">
    <source>
        <dbReference type="Google" id="ProtNLM"/>
    </source>
</evidence>
<accession>A0A1U8PHC2</accession>
<gene>
    <name evidence="2" type="primary">LOC107959110</name>
</gene>
<reference evidence="2" key="2">
    <citation type="submission" date="2025-08" db="UniProtKB">
        <authorList>
            <consortium name="RefSeq"/>
        </authorList>
    </citation>
    <scope>IDENTIFICATION</scope>
</reference>
<dbReference type="Proteomes" id="UP000818029">
    <property type="component" value="Chromosome A09"/>
</dbReference>
<sequence length="494" mass="57034">MFSSHREGGQARGGNVLGHGRGALGRGAGYTELFRDVPLDIQGVVLLADLIELPFGEFDLILGMDRLVKHWKLVCKGCEVFLAYVSVSDVGDSSVRNIRTVNDFSDVFPEELLGLPPEREVEFRIELLPGTAPVSIVPYRMASKELVDLRPRFKMFIDDILVHSKTEDEHDEHLWVVLQIFRKKQLYAKFSKCDFWLYEVMFPGHVVSVEGIRVDPQKIKTDEQQGSFEKLKKVLIEAPILIQSVSGKEFTIYSDASHANVVADALSRRAMTNLRVMFERLSLFDDSSLLAKLQVKPVWIEQIKNKQLEDESLGLWFRQIENGNTVDFGLNNERDYLPLIEFAYNNSYWSSMQMALYEALYGRRCRTPSCWTELDEQCILGPELVSDTEVQVSPWKKVLRFGHKGKLELPLKLEWIHDVFHVSMLRLYRSDPTHVVPIKENEVRPDLTFTEEPVQILDREVKVLRRKSIPLVKVLWRNHSSEEYAWEPEEAIRQ</sequence>
<evidence type="ECO:0000313" key="2">
    <source>
        <dbReference type="RefSeq" id="XP_016750616.2"/>
    </source>
</evidence>
<protein>
    <recommendedName>
        <fullName evidence="3">Reverse transcriptase</fullName>
    </recommendedName>
</protein>